<evidence type="ECO:0008006" key="2">
    <source>
        <dbReference type="Google" id="ProtNLM"/>
    </source>
</evidence>
<protein>
    <recommendedName>
        <fullName evidence="2">Membrane-anchored protein</fullName>
    </recommendedName>
</protein>
<organism evidence="1">
    <name type="scientific">uncultured Coleofasciculus sp</name>
    <dbReference type="NCBI Taxonomy" id="1267456"/>
    <lineage>
        <taxon>Bacteria</taxon>
        <taxon>Bacillati</taxon>
        <taxon>Cyanobacteriota</taxon>
        <taxon>Cyanophyceae</taxon>
        <taxon>Coleofasciculales</taxon>
        <taxon>Coleofasciculaceae</taxon>
        <taxon>Coleofasciculus</taxon>
        <taxon>environmental samples</taxon>
    </lineage>
</organism>
<sequence length="226" mass="25594">MTNTKPWRFWMPLLFQTALILAVPAQAIYTQLTGKTVILQTVPVDPYELLRGYSQTLRYDISNQESLSKLSGWQELPKQQPQKSKLNFVEPGTRFYVILAEPVSPPKSELPQAWKPVAVSLRQPAKLPANQVALKGLAKAGAIQYGLETYYIPEDQREQINRELGATRQADPNQFQQTLPLTNEKPQQTPPVVMEIKVDAQGDAVPIRLWAQLGDASKPQIRQYRF</sequence>
<evidence type="ECO:0000313" key="1">
    <source>
        <dbReference type="EMBL" id="CAA9291927.1"/>
    </source>
</evidence>
<name>A0A6J4JZW1_9CYAN</name>
<accession>A0A6J4JZW1</accession>
<dbReference type="Pfam" id="PF14345">
    <property type="entry name" value="GDYXXLXY"/>
    <property type="match status" value="1"/>
</dbReference>
<reference evidence="1" key="1">
    <citation type="submission" date="2020-02" db="EMBL/GenBank/DDBJ databases">
        <authorList>
            <person name="Meier V. D."/>
        </authorList>
    </citation>
    <scope>NUCLEOTIDE SEQUENCE</scope>
    <source>
        <strain evidence="1">AVDCRST_MAG92</strain>
    </source>
</reference>
<dbReference type="EMBL" id="CADCTM010000766">
    <property type="protein sequence ID" value="CAA9291927.1"/>
    <property type="molecule type" value="Genomic_DNA"/>
</dbReference>
<dbReference type="InterPro" id="IPR025833">
    <property type="entry name" value="GDYXXLXY"/>
</dbReference>
<proteinExistence type="predicted"/>
<dbReference type="AlphaFoldDB" id="A0A6J4JZW1"/>
<gene>
    <name evidence="1" type="ORF">AVDCRST_MAG92-4350</name>
</gene>